<reference evidence="3 4" key="1">
    <citation type="submission" date="2016-10" db="EMBL/GenBank/DDBJ databases">
        <authorList>
            <person name="de Groot N.N."/>
        </authorList>
    </citation>
    <scope>NUCLEOTIDE SEQUENCE [LARGE SCALE GENOMIC DNA]</scope>
    <source>
        <strain evidence="3 4">DSM 15345</strain>
    </source>
</reference>
<protein>
    <recommendedName>
        <fullName evidence="1">Sulfur carrier protein FdhD</fullName>
    </recommendedName>
</protein>
<evidence type="ECO:0000256" key="2">
    <source>
        <dbReference type="SAM" id="MobiDB-lite"/>
    </source>
</evidence>
<organism evidence="3 4">
    <name type="scientific">Rubrimonas cliftonensis</name>
    <dbReference type="NCBI Taxonomy" id="89524"/>
    <lineage>
        <taxon>Bacteria</taxon>
        <taxon>Pseudomonadati</taxon>
        <taxon>Pseudomonadota</taxon>
        <taxon>Alphaproteobacteria</taxon>
        <taxon>Rhodobacterales</taxon>
        <taxon>Paracoccaceae</taxon>
        <taxon>Rubrimonas</taxon>
    </lineage>
</organism>
<dbReference type="STRING" id="89524.SAMN05444370_10668"/>
<evidence type="ECO:0000313" key="4">
    <source>
        <dbReference type="Proteomes" id="UP000198703"/>
    </source>
</evidence>
<dbReference type="GO" id="GO:0006777">
    <property type="term" value="P:Mo-molybdopterin cofactor biosynthetic process"/>
    <property type="evidence" value="ECO:0007669"/>
    <property type="project" value="UniProtKB-UniRule"/>
</dbReference>
<dbReference type="GO" id="GO:0097163">
    <property type="term" value="F:sulfur carrier activity"/>
    <property type="evidence" value="ECO:0007669"/>
    <property type="project" value="UniProtKB-UniRule"/>
</dbReference>
<dbReference type="GO" id="GO:0005737">
    <property type="term" value="C:cytoplasm"/>
    <property type="evidence" value="ECO:0007669"/>
    <property type="project" value="UniProtKB-SubCell"/>
</dbReference>
<comment type="function">
    <text evidence="1">Required for formate dehydrogenase (FDH) activity. Acts as a sulfur carrier protein that transfers sulfur from IscS to the molybdenum cofactor prior to its insertion into FDH.</text>
</comment>
<comment type="caution">
    <text evidence="1">Lacks conserved residue(s) required for the propagation of feature annotation.</text>
</comment>
<evidence type="ECO:0000256" key="1">
    <source>
        <dbReference type="HAMAP-Rule" id="MF_00187"/>
    </source>
</evidence>
<dbReference type="InterPro" id="IPR016193">
    <property type="entry name" value="Cytidine_deaminase-like"/>
</dbReference>
<dbReference type="HAMAP" id="MF_00187">
    <property type="entry name" value="FdhD"/>
    <property type="match status" value="1"/>
</dbReference>
<dbReference type="SUPFAM" id="SSF53927">
    <property type="entry name" value="Cytidine deaminase-like"/>
    <property type="match status" value="1"/>
</dbReference>
<feature type="active site" description="Cysteine persulfide intermediate" evidence="1">
    <location>
        <position position="121"/>
    </location>
</feature>
<feature type="region of interest" description="Disordered" evidence="2">
    <location>
        <begin position="278"/>
        <end position="301"/>
    </location>
</feature>
<dbReference type="GO" id="GO:0016783">
    <property type="term" value="F:sulfurtransferase activity"/>
    <property type="evidence" value="ECO:0007669"/>
    <property type="project" value="InterPro"/>
</dbReference>
<dbReference type="Proteomes" id="UP000198703">
    <property type="component" value="Unassembled WGS sequence"/>
</dbReference>
<dbReference type="OrthoDB" id="3197277at2"/>
<keyword evidence="4" id="KW-1185">Reference proteome</keyword>
<dbReference type="PANTHER" id="PTHR30592">
    <property type="entry name" value="FORMATE DEHYDROGENASE"/>
    <property type="match status" value="1"/>
</dbReference>
<comment type="subcellular location">
    <subcellularLocation>
        <location evidence="1">Cytoplasm</location>
    </subcellularLocation>
</comment>
<keyword evidence="1" id="KW-0501">Molybdenum cofactor biosynthesis</keyword>
<dbReference type="PANTHER" id="PTHR30592:SF4">
    <property type="entry name" value="SULFUR CARRIER PROTEIN FDHD"/>
    <property type="match status" value="1"/>
</dbReference>
<dbReference type="Gene3D" id="3.40.140.10">
    <property type="entry name" value="Cytidine Deaminase, domain 2"/>
    <property type="match status" value="1"/>
</dbReference>
<dbReference type="RefSeq" id="WP_093253521.1">
    <property type="nucleotide sequence ID" value="NZ_FNQM01000006.1"/>
</dbReference>
<dbReference type="EMBL" id="FNQM01000006">
    <property type="protein sequence ID" value="SEA52238.1"/>
    <property type="molecule type" value="Genomic_DNA"/>
</dbReference>
<gene>
    <name evidence="1" type="primary">fdhD</name>
    <name evidence="3" type="ORF">SAMN05444370_10668</name>
</gene>
<accession>A0A1H4BVT9</accession>
<dbReference type="Gene3D" id="3.10.20.10">
    <property type="match status" value="1"/>
</dbReference>
<proteinExistence type="inferred from homology"/>
<comment type="similarity">
    <text evidence="1">Belongs to the FdhD family.</text>
</comment>
<dbReference type="PIRSF" id="PIRSF015626">
    <property type="entry name" value="FdhD"/>
    <property type="match status" value="1"/>
</dbReference>
<keyword evidence="1" id="KW-0963">Cytoplasm</keyword>
<dbReference type="Pfam" id="PF02634">
    <property type="entry name" value="FdhD-NarQ"/>
    <property type="match status" value="1"/>
</dbReference>
<dbReference type="AlphaFoldDB" id="A0A1H4BVT9"/>
<dbReference type="InterPro" id="IPR003786">
    <property type="entry name" value="FdhD"/>
</dbReference>
<evidence type="ECO:0000313" key="3">
    <source>
        <dbReference type="EMBL" id="SEA52238.1"/>
    </source>
</evidence>
<sequence>MSDLATPPDGAFLIAPDPADPRLTRAVAGVDHDSRAVEIRVVEERPLTIFLNGQEIVTAMTIGDHPRLLAVGYLRNQAMLRADDVVTSVDYDDELETVVVRTERATNYEEKLKKKTRTSGCAVGTVFGDMMETLEGVTLPPTTVRASHLYALARRINTQPSLYLEAGAIHGCVLCRGDAPLVYMEDVGRHNAVDKIAGWAFLNGVELGDKLLYTTGRLTSEMVIKTALMGCPALASRSGFTGWGVEIAREVGLTLIGRMRGRRFVCLSGPERVVWDADPDAVADESPRHRRKSAQEGFDDG</sequence>
<name>A0A1H4BVT9_9RHOB</name>